<dbReference type="Gene3D" id="1.10.10.1190">
    <property type="entry name" value="Antirestriction protein ArdA, domain 3"/>
    <property type="match status" value="1"/>
</dbReference>
<reference evidence="2" key="1">
    <citation type="submission" date="2017-09" db="EMBL/GenBank/DDBJ databases">
        <title>Genome evolution observed in wild isolates of Caulobacter crescentus.</title>
        <authorList>
            <person name="Ely B."/>
            <person name="Wilson K."/>
            <person name="Scott D."/>
        </authorList>
    </citation>
    <scope>NUCLEOTIDE SEQUENCE [LARGE SCALE GENOMIC DNA]</scope>
    <source>
        <strain evidence="2">CB13b1a</strain>
    </source>
</reference>
<dbReference type="Proteomes" id="UP000217311">
    <property type="component" value="Chromosome"/>
</dbReference>
<dbReference type="RefSeq" id="WP_096053823.1">
    <property type="nucleotide sequence ID" value="NZ_CP023315.3"/>
</dbReference>
<dbReference type="EMBL" id="CP023315">
    <property type="protein sequence ID" value="ATC34488.1"/>
    <property type="molecule type" value="Genomic_DNA"/>
</dbReference>
<organism evidence="1 2">
    <name type="scientific">Caulobacter vibrioides</name>
    <name type="common">Caulobacter crescentus</name>
    <dbReference type="NCBI Taxonomy" id="155892"/>
    <lineage>
        <taxon>Bacteria</taxon>
        <taxon>Pseudomonadati</taxon>
        <taxon>Pseudomonadota</taxon>
        <taxon>Alphaproteobacteria</taxon>
        <taxon>Caulobacterales</taxon>
        <taxon>Caulobacteraceae</taxon>
        <taxon>Caulobacter</taxon>
    </lineage>
</organism>
<dbReference type="Pfam" id="PF07275">
    <property type="entry name" value="ArdA"/>
    <property type="match status" value="1"/>
</dbReference>
<dbReference type="InterPro" id="IPR041893">
    <property type="entry name" value="ArdA_dom3"/>
</dbReference>
<dbReference type="InterPro" id="IPR009899">
    <property type="entry name" value="ArdA"/>
</dbReference>
<dbReference type="InterPro" id="IPR041895">
    <property type="entry name" value="ArdA_dom1"/>
</dbReference>
<proteinExistence type="predicted"/>
<dbReference type="AlphaFoldDB" id="A0A290MQW9"/>
<name>A0A290MQW9_CAUVI</name>
<protein>
    <submittedName>
        <fullName evidence="1">Antirestriction protein ArdA</fullName>
    </submittedName>
</protein>
<gene>
    <name evidence="1" type="ORF">CA606_06900</name>
</gene>
<evidence type="ECO:0000313" key="2">
    <source>
        <dbReference type="Proteomes" id="UP000217311"/>
    </source>
</evidence>
<accession>A0A290MQW9</accession>
<sequence length="180" mass="19267">MGQATDKAGSVALTPRIYAACLAAYNAGVLHGAWIPVEDEAQVWSAIARMLQASPQPAAEEFAIHDHEDFCGLEIAEYASVARVVEIAGFLRAHGRLGALVLAEVGGDLAAANTALEGQYRGCFSSLADCVQALTEETVDIPKALRGYIDYDAMARDARLNGEVFTVETAHDEVHVFWVC</sequence>
<dbReference type="Gene3D" id="3.10.20.480">
    <property type="entry name" value="Antirestriction protein ArdA, domain 1"/>
    <property type="match status" value="1"/>
</dbReference>
<evidence type="ECO:0000313" key="1">
    <source>
        <dbReference type="EMBL" id="ATC34488.1"/>
    </source>
</evidence>